<comment type="caution">
    <text evidence="2">The sequence shown here is derived from an EMBL/GenBank/DDBJ whole genome shotgun (WGS) entry which is preliminary data.</text>
</comment>
<feature type="chain" id="PRO_5047369290" description="Porin" evidence="1">
    <location>
        <begin position="20"/>
        <end position="352"/>
    </location>
</feature>
<reference evidence="2 3" key="1">
    <citation type="submission" date="2021-05" db="EMBL/GenBank/DDBJ databases">
        <title>Shewanella sp. JM162201.</title>
        <authorList>
            <person name="Xu S."/>
            <person name="Li A."/>
        </authorList>
    </citation>
    <scope>NUCLEOTIDE SEQUENCE [LARGE SCALE GENOMIC DNA]</scope>
    <source>
        <strain evidence="2 3">JM162201</strain>
    </source>
</reference>
<proteinExistence type="predicted"/>
<dbReference type="RefSeq" id="WP_214507588.1">
    <property type="nucleotide sequence ID" value="NZ_JAHEPS010000004.1"/>
</dbReference>
<feature type="signal peptide" evidence="1">
    <location>
        <begin position="1"/>
        <end position="19"/>
    </location>
</feature>
<dbReference type="Proteomes" id="UP001195903">
    <property type="component" value="Unassembled WGS sequence"/>
</dbReference>
<keyword evidence="1" id="KW-0732">Signal</keyword>
<evidence type="ECO:0000313" key="2">
    <source>
        <dbReference type="EMBL" id="MBT1445397.1"/>
    </source>
</evidence>
<evidence type="ECO:0008006" key="4">
    <source>
        <dbReference type="Google" id="ProtNLM"/>
    </source>
</evidence>
<organism evidence="2 3">
    <name type="scientific">Shewanella jiangmenensis</name>
    <dbReference type="NCBI Taxonomy" id="2837387"/>
    <lineage>
        <taxon>Bacteria</taxon>
        <taxon>Pseudomonadati</taxon>
        <taxon>Pseudomonadota</taxon>
        <taxon>Gammaproteobacteria</taxon>
        <taxon>Alteromonadales</taxon>
        <taxon>Shewanellaceae</taxon>
        <taxon>Shewanella</taxon>
    </lineage>
</organism>
<sequence length="352" mass="38347">MKYSVSALLCALISLPTAAAEFSGGGFIKADAKLAHGTLAFKPILDGNPGGIAQRHTQTQFSAQESRFHLSINQGSNPDDSLRAYAEIDFAGSAQGNTYVSNSYSPRLRHAYLSYQGFTAGQTWSTLVNTASFPESANLGGALVGEAMVRQAQLRFTRGSWQFALENPAWLTRDYDETATPEADMALPDLIVKYSHDADWGNVSVAALARSLPIDGSQQAAFGTSLSGLLRINPQSELVWQLHYGHLGRYIGTSAAADVFNNQPELTRGGMLSLRHHLTESSRSNLYLGLIDTEAEQNRRGHLALNLFHDLRANLSIGIELGHYLVRDKANPYRSQAQGDSSYVQLSSILHF</sequence>
<dbReference type="SUPFAM" id="SSF56935">
    <property type="entry name" value="Porins"/>
    <property type="match status" value="1"/>
</dbReference>
<name>A0ABS5V6E9_9GAMM</name>
<keyword evidence="3" id="KW-1185">Reference proteome</keyword>
<evidence type="ECO:0000256" key="1">
    <source>
        <dbReference type="SAM" id="SignalP"/>
    </source>
</evidence>
<gene>
    <name evidence="2" type="ORF">KJI95_12785</name>
</gene>
<protein>
    <recommendedName>
        <fullName evidence="4">Porin</fullName>
    </recommendedName>
</protein>
<evidence type="ECO:0000313" key="3">
    <source>
        <dbReference type="Proteomes" id="UP001195903"/>
    </source>
</evidence>
<dbReference type="EMBL" id="JAHEPS010000004">
    <property type="protein sequence ID" value="MBT1445397.1"/>
    <property type="molecule type" value="Genomic_DNA"/>
</dbReference>
<accession>A0ABS5V6E9</accession>